<reference evidence="1" key="1">
    <citation type="submission" date="2020-10" db="EMBL/GenBank/DDBJ databases">
        <authorList>
            <person name="Gilroy R."/>
        </authorList>
    </citation>
    <scope>NUCLEOTIDE SEQUENCE</scope>
    <source>
        <strain evidence="1">CHK178-757</strain>
    </source>
</reference>
<reference evidence="1" key="2">
    <citation type="journal article" date="2021" name="PeerJ">
        <title>Extensive microbial diversity within the chicken gut microbiome revealed by metagenomics and culture.</title>
        <authorList>
            <person name="Gilroy R."/>
            <person name="Ravi A."/>
            <person name="Getino M."/>
            <person name="Pursley I."/>
            <person name="Horton D.L."/>
            <person name="Alikhan N.F."/>
            <person name="Baker D."/>
            <person name="Gharbi K."/>
            <person name="Hall N."/>
            <person name="Watson M."/>
            <person name="Adriaenssens E.M."/>
            <person name="Foster-Nyarko E."/>
            <person name="Jarju S."/>
            <person name="Secka A."/>
            <person name="Antonio M."/>
            <person name="Oren A."/>
            <person name="Chaudhuri R.R."/>
            <person name="La Ragione R."/>
            <person name="Hildebrand F."/>
            <person name="Pallen M.J."/>
        </authorList>
    </citation>
    <scope>NUCLEOTIDE SEQUENCE</scope>
    <source>
        <strain evidence="1">CHK178-757</strain>
    </source>
</reference>
<dbReference type="AlphaFoldDB" id="A0A9D1JPK0"/>
<dbReference type="Proteomes" id="UP000823927">
    <property type="component" value="Unassembled WGS sequence"/>
</dbReference>
<name>A0A9D1JPK0_9FIRM</name>
<organism evidence="1 2">
    <name type="scientific">Candidatus Scybalocola faecigallinarum</name>
    <dbReference type="NCBI Taxonomy" id="2840941"/>
    <lineage>
        <taxon>Bacteria</taxon>
        <taxon>Bacillati</taxon>
        <taxon>Bacillota</taxon>
        <taxon>Clostridia</taxon>
        <taxon>Lachnospirales</taxon>
        <taxon>Lachnospiraceae</taxon>
        <taxon>Lachnospiraceae incertae sedis</taxon>
        <taxon>Candidatus Scybalocola (ex Gilroy et al. 2021)</taxon>
    </lineage>
</organism>
<proteinExistence type="predicted"/>
<accession>A0A9D1JPK0</accession>
<evidence type="ECO:0008006" key="3">
    <source>
        <dbReference type="Google" id="ProtNLM"/>
    </source>
</evidence>
<comment type="caution">
    <text evidence="1">The sequence shown here is derived from an EMBL/GenBank/DDBJ whole genome shotgun (WGS) entry which is preliminary data.</text>
</comment>
<evidence type="ECO:0000313" key="2">
    <source>
        <dbReference type="Proteomes" id="UP000823927"/>
    </source>
</evidence>
<gene>
    <name evidence="1" type="ORF">IAB46_01245</name>
</gene>
<protein>
    <recommendedName>
        <fullName evidence="3">GNAT family acetyltransferase</fullName>
    </recommendedName>
</protein>
<dbReference type="EMBL" id="DVIT01000005">
    <property type="protein sequence ID" value="HIS46183.1"/>
    <property type="molecule type" value="Genomic_DNA"/>
</dbReference>
<sequence>MVLNRKPMLLKNLAVYGTNGSKEGMQFVIQKEGDVMAAYTFPEPFAFDYTAEQYKTRREFSWDDDGYEEAIAWINSQFEERIEEWEAAKKAGISGAVTHI</sequence>
<evidence type="ECO:0000313" key="1">
    <source>
        <dbReference type="EMBL" id="HIS46183.1"/>
    </source>
</evidence>